<accession>A0ABV7PEA7</accession>
<evidence type="ECO:0000313" key="1">
    <source>
        <dbReference type="EMBL" id="MFC3456314.1"/>
    </source>
</evidence>
<dbReference type="Proteomes" id="UP001595645">
    <property type="component" value="Unassembled WGS sequence"/>
</dbReference>
<keyword evidence="2" id="KW-1185">Reference proteome</keyword>
<protein>
    <submittedName>
        <fullName evidence="1">Uncharacterized protein</fullName>
    </submittedName>
</protein>
<dbReference type="RefSeq" id="WP_378247556.1">
    <property type="nucleotide sequence ID" value="NZ_JBHRWK010000160.1"/>
</dbReference>
<reference evidence="2" key="1">
    <citation type="journal article" date="2019" name="Int. J. Syst. Evol. Microbiol.">
        <title>The Global Catalogue of Microorganisms (GCM) 10K type strain sequencing project: providing services to taxonomists for standard genome sequencing and annotation.</title>
        <authorList>
            <consortium name="The Broad Institute Genomics Platform"/>
            <consortium name="The Broad Institute Genome Sequencing Center for Infectious Disease"/>
            <person name="Wu L."/>
            <person name="Ma J."/>
        </authorList>
    </citation>
    <scope>NUCLEOTIDE SEQUENCE [LARGE SCALE GENOMIC DNA]</scope>
    <source>
        <strain evidence="2">CGMCC 4.7676</strain>
    </source>
</reference>
<sequence length="172" mass="18411">MVQGNTVEDAIGVGADRPVCAIGPVGGALNSGIAADLHATRTSAFIKGLPADRRQIATQHREAALAAQVTCLGPGCCTLASTRTRSSSPRTGWAWPTLGAGFIDPACAALWLIAEGHTLRRRSLERGDMPTFTITHMLGYPSSSPAQFYPGFPWHRFTWFTSVLLLFRTKAT</sequence>
<name>A0ABV7PEA7_9PSEU</name>
<organism evidence="1 2">
    <name type="scientific">Amycolatopsis speibonae</name>
    <dbReference type="NCBI Taxonomy" id="1450224"/>
    <lineage>
        <taxon>Bacteria</taxon>
        <taxon>Bacillati</taxon>
        <taxon>Actinomycetota</taxon>
        <taxon>Actinomycetes</taxon>
        <taxon>Pseudonocardiales</taxon>
        <taxon>Pseudonocardiaceae</taxon>
        <taxon>Amycolatopsis</taxon>
    </lineage>
</organism>
<proteinExistence type="predicted"/>
<gene>
    <name evidence="1" type="ORF">ACFOSH_43425</name>
</gene>
<dbReference type="EMBL" id="JBHRWK010000160">
    <property type="protein sequence ID" value="MFC3456314.1"/>
    <property type="molecule type" value="Genomic_DNA"/>
</dbReference>
<comment type="caution">
    <text evidence="1">The sequence shown here is derived from an EMBL/GenBank/DDBJ whole genome shotgun (WGS) entry which is preliminary data.</text>
</comment>
<evidence type="ECO:0000313" key="2">
    <source>
        <dbReference type="Proteomes" id="UP001595645"/>
    </source>
</evidence>